<dbReference type="EMBL" id="NMQU01000179">
    <property type="protein sequence ID" value="OXM42790.1"/>
    <property type="molecule type" value="Genomic_DNA"/>
</dbReference>
<organism evidence="1 2">
    <name type="scientific">Amycolatopsis alba DSM 44262</name>
    <dbReference type="NCBI Taxonomy" id="1125972"/>
    <lineage>
        <taxon>Bacteria</taxon>
        <taxon>Bacillati</taxon>
        <taxon>Actinomycetota</taxon>
        <taxon>Actinomycetes</taxon>
        <taxon>Pseudonocardiales</taxon>
        <taxon>Pseudonocardiaceae</taxon>
        <taxon>Amycolatopsis</taxon>
    </lineage>
</organism>
<proteinExistence type="predicted"/>
<keyword evidence="2" id="KW-1185">Reference proteome</keyword>
<name>A0A229R7Z5_AMYAL</name>
<reference evidence="1 2" key="1">
    <citation type="submission" date="2017-07" db="EMBL/GenBank/DDBJ databases">
        <title>Amycolatopsis alba DSM 44262 Genome sequencing and assembly.</title>
        <authorList>
            <person name="Kaur N."/>
            <person name="Mayilraj S."/>
        </authorList>
    </citation>
    <scope>NUCLEOTIDE SEQUENCE [LARGE SCALE GENOMIC DNA]</scope>
    <source>
        <strain evidence="1 2">DSM 44262</strain>
    </source>
</reference>
<gene>
    <name evidence="1" type="ORF">CFP75_41345</name>
</gene>
<sequence length="382" mass="42742">MLAMSKPLNLWAPSGARFFTPGFCLTAKEFVTYVEEGYVRVLGREPWLLDPSFRGSERWPESKWFAEFDGPIKRICEEDQHLPPGERRVLACPPEKGWDWADEYLAKKPEDSDRWSRLSKVRNGHMLIPSQIRDRALAYGGDNYLAARQILRDAHNHGQALVDSGAEVPFLLSETDVKYLNVIATTPCASNAIPVFTRTASDNPTKSMTAITAQLVELLQVLDIHAPSNGEGRRLSKFVHGEGHKLLVSWISSVCRLMRDTNPRAIDGTILNLLRDDLGRAEMTRPINELIRRKDEGAVGLVGMVSMIAGLITDPIGVATIGGVLAQVYPVGKGLSRQLGYAPANFTGEQWPFLYTYSRRANRKSLKRMRHLLDQISDTSTR</sequence>
<dbReference type="Proteomes" id="UP000215563">
    <property type="component" value="Unassembled WGS sequence"/>
</dbReference>
<evidence type="ECO:0000313" key="1">
    <source>
        <dbReference type="EMBL" id="OXM42790.1"/>
    </source>
</evidence>
<protein>
    <submittedName>
        <fullName evidence="1">Uncharacterized protein</fullName>
    </submittedName>
</protein>
<comment type="caution">
    <text evidence="1">The sequence shown here is derived from an EMBL/GenBank/DDBJ whole genome shotgun (WGS) entry which is preliminary data.</text>
</comment>
<accession>A0A229R7Z5</accession>
<evidence type="ECO:0000313" key="2">
    <source>
        <dbReference type="Proteomes" id="UP000215563"/>
    </source>
</evidence>
<dbReference type="AlphaFoldDB" id="A0A229R7Z5"/>